<organism evidence="1">
    <name type="scientific">marine metagenome</name>
    <dbReference type="NCBI Taxonomy" id="408172"/>
    <lineage>
        <taxon>unclassified sequences</taxon>
        <taxon>metagenomes</taxon>
        <taxon>ecological metagenomes</taxon>
    </lineage>
</organism>
<gene>
    <name evidence="1" type="ORF">METZ01_LOCUS469098</name>
</gene>
<dbReference type="AlphaFoldDB" id="A0A383B8N9"/>
<protein>
    <submittedName>
        <fullName evidence="1">Uncharacterized protein</fullName>
    </submittedName>
</protein>
<evidence type="ECO:0000313" key="1">
    <source>
        <dbReference type="EMBL" id="SVE16244.1"/>
    </source>
</evidence>
<proteinExistence type="predicted"/>
<accession>A0A383B8N9</accession>
<sequence>KLFPKEQLLSLGHELPDYTTGSAFYQPVSDISNITRFNKDPYRTWRSAFRECVKLASSVNPNQKQEETDARLEAWCTIDNGGRFGRYCIKGALEGKAYGIEHKDDVDALSKINDFEWLREMFVASMKKRITE</sequence>
<reference evidence="1" key="1">
    <citation type="submission" date="2018-05" db="EMBL/GenBank/DDBJ databases">
        <authorList>
            <person name="Lanie J.A."/>
            <person name="Ng W.-L."/>
            <person name="Kazmierczak K.M."/>
            <person name="Andrzejewski T.M."/>
            <person name="Davidsen T.M."/>
            <person name="Wayne K.J."/>
            <person name="Tettelin H."/>
            <person name="Glass J.I."/>
            <person name="Rusch D."/>
            <person name="Podicherti R."/>
            <person name="Tsui H.-C.T."/>
            <person name="Winkler M.E."/>
        </authorList>
    </citation>
    <scope>NUCLEOTIDE SEQUENCE</scope>
</reference>
<dbReference type="EMBL" id="UINC01198335">
    <property type="protein sequence ID" value="SVE16244.1"/>
    <property type="molecule type" value="Genomic_DNA"/>
</dbReference>
<feature type="non-terminal residue" evidence="1">
    <location>
        <position position="1"/>
    </location>
</feature>
<name>A0A383B8N9_9ZZZZ</name>